<sequence length="422" mass="47691">MDTHVKATADQVEPPAASGQEREAGDDSVFEVFDDDVAGDVRDPYPELAAARREHPVQRLDTSNMPHADDAAVFFVYGYDDILEVLRDGKTYSSAHIIDMLMGDIMGKHIILGMDDPEHRRYRALVSTAFRQKALANWEERLIVPVADELIDRFADRGHADLVTEFTFPFPTLVTAGMLGLPREDLRQFQRWSIAILGFHSNRERAITASQEVKAYLAEILAERRREPREDLISDLSRAELDGERLSDEEIFSFLRLLLPAGIETTYRSTGNMLCTLLSRPDQLNALRDNRALIPRAVEESIRFETPLLNITRMATTSTVLHDVPIPKGSTVMLMLAAANRDESRWNDPDDFDIFRAPRPHMSFGQGPHNCLGIHLARTEMRLALEKMLDKLPNLRLDPDADDPHIRGQVFRSPTSLPVLFG</sequence>
<dbReference type="CDD" id="cd20629">
    <property type="entry name" value="P450_pinF1-like"/>
    <property type="match status" value="1"/>
</dbReference>
<evidence type="ECO:0000256" key="1">
    <source>
        <dbReference type="ARBA" id="ARBA00010617"/>
    </source>
</evidence>
<feature type="region of interest" description="Disordered" evidence="8">
    <location>
        <begin position="1"/>
        <end position="28"/>
    </location>
</feature>
<dbReference type="SUPFAM" id="SSF48264">
    <property type="entry name" value="Cytochrome P450"/>
    <property type="match status" value="1"/>
</dbReference>
<dbReference type="InterPro" id="IPR017972">
    <property type="entry name" value="Cyt_P450_CS"/>
</dbReference>
<organism evidence="9 10">
    <name type="scientific">Nocardia jiangxiensis</name>
    <dbReference type="NCBI Taxonomy" id="282685"/>
    <lineage>
        <taxon>Bacteria</taxon>
        <taxon>Bacillati</taxon>
        <taxon>Actinomycetota</taxon>
        <taxon>Actinomycetes</taxon>
        <taxon>Mycobacteriales</taxon>
        <taxon>Nocardiaceae</taxon>
        <taxon>Nocardia</taxon>
    </lineage>
</organism>
<keyword evidence="4 7" id="KW-0560">Oxidoreductase</keyword>
<keyword evidence="5 7" id="KW-0408">Iron</keyword>
<comment type="similarity">
    <text evidence="1 7">Belongs to the cytochrome P450 family.</text>
</comment>
<protein>
    <submittedName>
        <fullName evidence="9">Cytochrome P450</fullName>
    </submittedName>
</protein>
<dbReference type="InterPro" id="IPR036396">
    <property type="entry name" value="Cyt_P450_sf"/>
</dbReference>
<dbReference type="Proteomes" id="UP001601992">
    <property type="component" value="Unassembled WGS sequence"/>
</dbReference>
<evidence type="ECO:0000256" key="2">
    <source>
        <dbReference type="ARBA" id="ARBA00022617"/>
    </source>
</evidence>
<keyword evidence="2 7" id="KW-0349">Heme</keyword>
<dbReference type="InterPro" id="IPR002397">
    <property type="entry name" value="Cyt_P450_B"/>
</dbReference>
<evidence type="ECO:0000313" key="10">
    <source>
        <dbReference type="Proteomes" id="UP001601992"/>
    </source>
</evidence>
<evidence type="ECO:0000256" key="5">
    <source>
        <dbReference type="ARBA" id="ARBA00023004"/>
    </source>
</evidence>
<keyword evidence="6 7" id="KW-0503">Monooxygenase</keyword>
<evidence type="ECO:0000256" key="8">
    <source>
        <dbReference type="SAM" id="MobiDB-lite"/>
    </source>
</evidence>
<dbReference type="PRINTS" id="PR00359">
    <property type="entry name" value="BP450"/>
</dbReference>
<evidence type="ECO:0000256" key="3">
    <source>
        <dbReference type="ARBA" id="ARBA00022723"/>
    </source>
</evidence>
<accession>A0ABW6S3K4</accession>
<reference evidence="9 10" key="1">
    <citation type="submission" date="2024-10" db="EMBL/GenBank/DDBJ databases">
        <title>The Natural Products Discovery Center: Release of the First 8490 Sequenced Strains for Exploring Actinobacteria Biosynthetic Diversity.</title>
        <authorList>
            <person name="Kalkreuter E."/>
            <person name="Kautsar S.A."/>
            <person name="Yang D."/>
            <person name="Bader C.D."/>
            <person name="Teijaro C.N."/>
            <person name="Fluegel L."/>
            <person name="Davis C.M."/>
            <person name="Simpson J.R."/>
            <person name="Lauterbach L."/>
            <person name="Steele A.D."/>
            <person name="Gui C."/>
            <person name="Meng S."/>
            <person name="Li G."/>
            <person name="Viehrig K."/>
            <person name="Ye F."/>
            <person name="Su P."/>
            <person name="Kiefer A.F."/>
            <person name="Nichols A."/>
            <person name="Cepeda A.J."/>
            <person name="Yan W."/>
            <person name="Fan B."/>
            <person name="Jiang Y."/>
            <person name="Adhikari A."/>
            <person name="Zheng C.-J."/>
            <person name="Schuster L."/>
            <person name="Cowan T.M."/>
            <person name="Smanski M.J."/>
            <person name="Chevrette M.G."/>
            <person name="De Carvalho L.P.S."/>
            <person name="Shen B."/>
        </authorList>
    </citation>
    <scope>NUCLEOTIDE SEQUENCE [LARGE SCALE GENOMIC DNA]</scope>
    <source>
        <strain evidence="9 10">NPDC002593</strain>
    </source>
</reference>
<dbReference type="RefSeq" id="WP_387404619.1">
    <property type="nucleotide sequence ID" value="NZ_JBIAQY010000006.1"/>
</dbReference>
<proteinExistence type="inferred from homology"/>
<evidence type="ECO:0000313" key="9">
    <source>
        <dbReference type="EMBL" id="MFF3570173.1"/>
    </source>
</evidence>
<evidence type="ECO:0000256" key="6">
    <source>
        <dbReference type="ARBA" id="ARBA00023033"/>
    </source>
</evidence>
<keyword evidence="10" id="KW-1185">Reference proteome</keyword>
<dbReference type="PROSITE" id="PS00086">
    <property type="entry name" value="CYTOCHROME_P450"/>
    <property type="match status" value="1"/>
</dbReference>
<name>A0ABW6S3K4_9NOCA</name>
<dbReference type="Pfam" id="PF00067">
    <property type="entry name" value="p450"/>
    <property type="match status" value="1"/>
</dbReference>
<dbReference type="PANTHER" id="PTHR46696:SF3">
    <property type="entry name" value="PULCHERRIMINIC ACID SYNTHASE"/>
    <property type="match status" value="1"/>
</dbReference>
<evidence type="ECO:0000256" key="4">
    <source>
        <dbReference type="ARBA" id="ARBA00023002"/>
    </source>
</evidence>
<evidence type="ECO:0000256" key="7">
    <source>
        <dbReference type="RuleBase" id="RU000461"/>
    </source>
</evidence>
<dbReference type="EMBL" id="JBIAQY010000006">
    <property type="protein sequence ID" value="MFF3570173.1"/>
    <property type="molecule type" value="Genomic_DNA"/>
</dbReference>
<gene>
    <name evidence="9" type="ORF">ACFYXQ_20560</name>
</gene>
<dbReference type="InterPro" id="IPR001128">
    <property type="entry name" value="Cyt_P450"/>
</dbReference>
<comment type="caution">
    <text evidence="9">The sequence shown here is derived from an EMBL/GenBank/DDBJ whole genome shotgun (WGS) entry which is preliminary data.</text>
</comment>
<dbReference type="Gene3D" id="1.10.630.10">
    <property type="entry name" value="Cytochrome P450"/>
    <property type="match status" value="1"/>
</dbReference>
<keyword evidence="3 7" id="KW-0479">Metal-binding</keyword>
<dbReference type="PANTHER" id="PTHR46696">
    <property type="entry name" value="P450, PUTATIVE (EUROFUNG)-RELATED"/>
    <property type="match status" value="1"/>
</dbReference>